<dbReference type="InterPro" id="IPR000089">
    <property type="entry name" value="Biotin_lipoyl"/>
</dbReference>
<accession>A0A5C8EHK9</accession>
<dbReference type="PANTHER" id="PTHR45266:SF3">
    <property type="entry name" value="OXALOACETATE DECARBOXYLASE ALPHA CHAIN"/>
    <property type="match status" value="1"/>
</dbReference>
<organism evidence="3 4">
    <name type="scientific">Brachyspira aalborgi</name>
    <dbReference type="NCBI Taxonomy" id="29522"/>
    <lineage>
        <taxon>Bacteria</taxon>
        <taxon>Pseudomonadati</taxon>
        <taxon>Spirochaetota</taxon>
        <taxon>Spirochaetia</taxon>
        <taxon>Brachyspirales</taxon>
        <taxon>Brachyspiraceae</taxon>
        <taxon>Brachyspira</taxon>
    </lineage>
</organism>
<dbReference type="InterPro" id="IPR011053">
    <property type="entry name" value="Single_hybrid_motif"/>
</dbReference>
<dbReference type="PROSITE" id="PS50968">
    <property type="entry name" value="BIOTINYL_LIPOYL"/>
    <property type="match status" value="1"/>
</dbReference>
<evidence type="ECO:0000259" key="2">
    <source>
        <dbReference type="PROSITE" id="PS50968"/>
    </source>
</evidence>
<dbReference type="FunFam" id="2.40.50.100:FF:000003">
    <property type="entry name" value="Acetyl-CoA carboxylase biotin carboxyl carrier protein"/>
    <property type="match status" value="1"/>
</dbReference>
<dbReference type="PROSITE" id="PS00188">
    <property type="entry name" value="BIOTIN"/>
    <property type="match status" value="1"/>
</dbReference>
<comment type="caution">
    <text evidence="3">The sequence shown here is derived from an EMBL/GenBank/DDBJ whole genome shotgun (WGS) entry which is preliminary data.</text>
</comment>
<gene>
    <name evidence="3" type="ORF">EPJ78_09195</name>
</gene>
<dbReference type="PANTHER" id="PTHR45266">
    <property type="entry name" value="OXALOACETATE DECARBOXYLASE ALPHA CHAIN"/>
    <property type="match status" value="1"/>
</dbReference>
<proteinExistence type="predicted"/>
<dbReference type="CDD" id="cd06850">
    <property type="entry name" value="biotinyl_domain"/>
    <property type="match status" value="1"/>
</dbReference>
<evidence type="ECO:0000313" key="4">
    <source>
        <dbReference type="Proteomes" id="UP000322814"/>
    </source>
</evidence>
<dbReference type="InterPro" id="IPR050709">
    <property type="entry name" value="Biotin_Carboxyl_Carrier/Decarb"/>
</dbReference>
<dbReference type="RefSeq" id="WP_147771294.1">
    <property type="nucleotide sequence ID" value="NZ_SAYB01000006.1"/>
</dbReference>
<dbReference type="Proteomes" id="UP000322814">
    <property type="component" value="Unassembled WGS sequence"/>
</dbReference>
<dbReference type="EMBL" id="SAYB01000006">
    <property type="protein sequence ID" value="TXJ36152.1"/>
    <property type="molecule type" value="Genomic_DNA"/>
</dbReference>
<protein>
    <submittedName>
        <fullName evidence="3">Biotin/lipoyl-binding protein</fullName>
    </submittedName>
</protein>
<dbReference type="SUPFAM" id="SSF51230">
    <property type="entry name" value="Single hybrid motif"/>
    <property type="match status" value="1"/>
</dbReference>
<evidence type="ECO:0000313" key="3">
    <source>
        <dbReference type="EMBL" id="TXJ36152.1"/>
    </source>
</evidence>
<keyword evidence="1" id="KW-0092">Biotin</keyword>
<dbReference type="InterPro" id="IPR001882">
    <property type="entry name" value="Biotin_BS"/>
</dbReference>
<dbReference type="Gene3D" id="2.40.50.100">
    <property type="match status" value="1"/>
</dbReference>
<dbReference type="AlphaFoldDB" id="A0A5C8EHK9"/>
<name>A0A5C8EHK9_9SPIR</name>
<reference evidence="3 4" key="1">
    <citation type="journal article" date="1992" name="Lakartidningen">
        <title>[Penicillin V and not amoxicillin is the first choice preparation in acute otitis].</title>
        <authorList>
            <person name="Kamme C."/>
            <person name="Lundgren K."/>
            <person name="Prellner K."/>
        </authorList>
    </citation>
    <scope>NUCLEOTIDE SEQUENCE [LARGE SCALE GENOMIC DNA]</scope>
    <source>
        <strain evidence="3 4">PC4580III</strain>
    </source>
</reference>
<dbReference type="Pfam" id="PF00364">
    <property type="entry name" value="Biotin_lipoyl"/>
    <property type="match status" value="1"/>
</dbReference>
<evidence type="ECO:0000256" key="1">
    <source>
        <dbReference type="ARBA" id="ARBA00023267"/>
    </source>
</evidence>
<feature type="domain" description="Lipoyl-binding" evidence="2">
    <location>
        <begin position="57"/>
        <end position="137"/>
    </location>
</feature>
<sequence length="137" mass="14728">MIKQYKITVNGKLYDVSVEEVGEILGGVQASKTISTFINTDNANTNNNNNEKQISNKPQDSIPIDENAISIKAPMPGTILSFNVSVGDTVSEGQVLAILEAMKMENELVSPASGKVKSIHVEKGSSVVENQIILQII</sequence>